<evidence type="ECO:0000313" key="3">
    <source>
        <dbReference type="Proteomes" id="UP000187209"/>
    </source>
</evidence>
<proteinExistence type="predicted"/>
<dbReference type="EMBL" id="MPUH01001322">
    <property type="protein sequence ID" value="OMJ68488.1"/>
    <property type="molecule type" value="Genomic_DNA"/>
</dbReference>
<feature type="compositionally biased region" description="Polar residues" evidence="1">
    <location>
        <begin position="1"/>
        <end position="13"/>
    </location>
</feature>
<organism evidence="2 3">
    <name type="scientific">Stentor coeruleus</name>
    <dbReference type="NCBI Taxonomy" id="5963"/>
    <lineage>
        <taxon>Eukaryota</taxon>
        <taxon>Sar</taxon>
        <taxon>Alveolata</taxon>
        <taxon>Ciliophora</taxon>
        <taxon>Postciliodesmatophora</taxon>
        <taxon>Heterotrichea</taxon>
        <taxon>Heterotrichida</taxon>
        <taxon>Stentoridae</taxon>
        <taxon>Stentor</taxon>
    </lineage>
</organism>
<sequence>MKKTLNFISATDQTEPEVEKPHKAKGIPELSLDLTSNFSLEDEPEHSPVYISPRHQNKNSFLASTVEPNLPSIQISPLQTYSPQATRAVSLFPFNSPSDFQEKISATTRITTSSYDEIKFTENDYKCVPGKIYCESCGENVFTQIFCRNAQEGFWGKIMCSICLHGMKMNFQEIVHVCLECGSEVAKIKIKKESSFLN</sequence>
<evidence type="ECO:0000313" key="2">
    <source>
        <dbReference type="EMBL" id="OMJ68488.1"/>
    </source>
</evidence>
<keyword evidence="3" id="KW-1185">Reference proteome</keyword>
<reference evidence="2 3" key="1">
    <citation type="submission" date="2016-11" db="EMBL/GenBank/DDBJ databases">
        <title>The macronuclear genome of Stentor coeruleus: a giant cell with tiny introns.</title>
        <authorList>
            <person name="Slabodnick M."/>
            <person name="Ruby J.G."/>
            <person name="Reiff S.B."/>
            <person name="Swart E.C."/>
            <person name="Gosai S."/>
            <person name="Prabakaran S."/>
            <person name="Witkowska E."/>
            <person name="Larue G.E."/>
            <person name="Fisher S."/>
            <person name="Freeman R.M."/>
            <person name="Gunawardena J."/>
            <person name="Chu W."/>
            <person name="Stover N.A."/>
            <person name="Gregory B.D."/>
            <person name="Nowacki M."/>
            <person name="Derisi J."/>
            <person name="Roy S.W."/>
            <person name="Marshall W.F."/>
            <person name="Sood P."/>
        </authorList>
    </citation>
    <scope>NUCLEOTIDE SEQUENCE [LARGE SCALE GENOMIC DNA]</scope>
    <source>
        <strain evidence="2">WM001</strain>
    </source>
</reference>
<feature type="region of interest" description="Disordered" evidence="1">
    <location>
        <begin position="1"/>
        <end position="26"/>
    </location>
</feature>
<dbReference type="AlphaFoldDB" id="A0A1R2AVE7"/>
<gene>
    <name evidence="2" type="ORF">SteCoe_34028</name>
</gene>
<accession>A0A1R2AVE7</accession>
<name>A0A1R2AVE7_9CILI</name>
<evidence type="ECO:0000256" key="1">
    <source>
        <dbReference type="SAM" id="MobiDB-lite"/>
    </source>
</evidence>
<comment type="caution">
    <text evidence="2">The sequence shown here is derived from an EMBL/GenBank/DDBJ whole genome shotgun (WGS) entry which is preliminary data.</text>
</comment>
<dbReference type="Proteomes" id="UP000187209">
    <property type="component" value="Unassembled WGS sequence"/>
</dbReference>
<protein>
    <submittedName>
        <fullName evidence="2">Uncharacterized protein</fullName>
    </submittedName>
</protein>